<evidence type="ECO:0000256" key="2">
    <source>
        <dbReference type="ARBA" id="ARBA00022692"/>
    </source>
</evidence>
<dbReference type="AlphaFoldDB" id="A0A508AB84"/>
<dbReference type="InterPro" id="IPR051423">
    <property type="entry name" value="CD225/Dispanin"/>
</dbReference>
<keyword evidence="4" id="KW-0472">Membrane</keyword>
<sequence length="94" mass="9670">MSTPPPVVNANVPNHLVWAILSTLFCCLPAGIVSIVFAAQVNGKVAAGDIAGAQESSDKAKTWAWVSFGLGLAAVVIYLALMGLGMMSSGMNSY</sequence>
<comment type="subcellular location">
    <subcellularLocation>
        <location evidence="1">Membrane</location>
    </subcellularLocation>
</comment>
<dbReference type="InterPro" id="IPR007593">
    <property type="entry name" value="CD225/Dispanin_fam"/>
</dbReference>
<dbReference type="GO" id="GO:0016020">
    <property type="term" value="C:membrane"/>
    <property type="evidence" value="ECO:0007669"/>
    <property type="project" value="UniProtKB-SubCell"/>
</dbReference>
<dbReference type="Proteomes" id="UP000320431">
    <property type="component" value="Unassembled WGS sequence"/>
</dbReference>
<dbReference type="RefSeq" id="WP_141482866.1">
    <property type="nucleotide sequence ID" value="NZ_VICD02000243.1"/>
</dbReference>
<dbReference type="Pfam" id="PF04505">
    <property type="entry name" value="CD225"/>
    <property type="match status" value="1"/>
</dbReference>
<organism evidence="5 6">
    <name type="scientific">Marilutibacter maris</name>
    <dbReference type="NCBI Taxonomy" id="1605891"/>
    <lineage>
        <taxon>Bacteria</taxon>
        <taxon>Pseudomonadati</taxon>
        <taxon>Pseudomonadota</taxon>
        <taxon>Gammaproteobacteria</taxon>
        <taxon>Lysobacterales</taxon>
        <taxon>Lysobacteraceae</taxon>
        <taxon>Marilutibacter</taxon>
    </lineage>
</organism>
<evidence type="ECO:0000313" key="6">
    <source>
        <dbReference type="Proteomes" id="UP000320431"/>
    </source>
</evidence>
<comment type="caution">
    <text evidence="5">The sequence shown here is derived from an EMBL/GenBank/DDBJ whole genome shotgun (WGS) entry which is preliminary data.</text>
</comment>
<evidence type="ECO:0000256" key="4">
    <source>
        <dbReference type="ARBA" id="ARBA00023136"/>
    </source>
</evidence>
<proteinExistence type="predicted"/>
<dbReference type="PANTHER" id="PTHR14948:SF25">
    <property type="entry name" value="DUF4190 DOMAIN-CONTAINING PROTEIN"/>
    <property type="match status" value="1"/>
</dbReference>
<gene>
    <name evidence="5" type="ORF">FKV24_014305</name>
</gene>
<dbReference type="EMBL" id="VICD02000243">
    <property type="protein sequence ID" value="KAB8173326.1"/>
    <property type="molecule type" value="Genomic_DNA"/>
</dbReference>
<dbReference type="PANTHER" id="PTHR14948">
    <property type="entry name" value="NG5"/>
    <property type="match status" value="1"/>
</dbReference>
<keyword evidence="3" id="KW-1133">Transmembrane helix</keyword>
<evidence type="ECO:0000256" key="3">
    <source>
        <dbReference type="ARBA" id="ARBA00022989"/>
    </source>
</evidence>
<evidence type="ECO:0000313" key="5">
    <source>
        <dbReference type="EMBL" id="KAB8173326.1"/>
    </source>
</evidence>
<accession>A0A508AB84</accession>
<name>A0A508AB84_9GAMM</name>
<protein>
    <submittedName>
        <fullName evidence="5">CD225/dispanin family protein</fullName>
    </submittedName>
</protein>
<reference evidence="5 6" key="1">
    <citation type="submission" date="2019-10" db="EMBL/GenBank/DDBJ databases">
        <title>Lysobacter alkalisoli sp. nov., isolated from saline-alkaline soil.</title>
        <authorList>
            <person name="Sun J.-Q."/>
        </authorList>
    </citation>
    <scope>NUCLEOTIDE SEQUENCE [LARGE SCALE GENOMIC DNA]</scope>
    <source>
        <strain evidence="5 6">KCTC 42381</strain>
    </source>
</reference>
<evidence type="ECO:0000256" key="1">
    <source>
        <dbReference type="ARBA" id="ARBA00004370"/>
    </source>
</evidence>
<keyword evidence="2" id="KW-0812">Transmembrane</keyword>